<dbReference type="GO" id="GO:0015630">
    <property type="term" value="C:microtubule cytoskeleton"/>
    <property type="evidence" value="ECO:0007669"/>
    <property type="project" value="UniProtKB-ARBA"/>
</dbReference>
<dbReference type="InterPro" id="IPR018902">
    <property type="entry name" value="CMI2A-C-like_dom"/>
</dbReference>
<dbReference type="OrthoDB" id="8181742at2759"/>
<proteinExistence type="inferred from homology"/>
<comment type="similarity">
    <text evidence="5">Belongs to the CIMIP2 family.</text>
</comment>
<evidence type="ECO:0000256" key="3">
    <source>
        <dbReference type="ARBA" id="ARBA00023212"/>
    </source>
</evidence>
<dbReference type="GeneID" id="108742621"/>
<dbReference type="InParanoid" id="A0A7F5RDC0"/>
<keyword evidence="2" id="KW-0963">Cytoplasm</keyword>
<feature type="domain" description="Ciliary microtubule inner protein 2A-C-like" evidence="6">
    <location>
        <begin position="20"/>
        <end position="55"/>
    </location>
</feature>
<evidence type="ECO:0000256" key="4">
    <source>
        <dbReference type="ARBA" id="ARBA00023273"/>
    </source>
</evidence>
<comment type="subcellular location">
    <subcellularLocation>
        <location evidence="1">Cytoplasm</location>
        <location evidence="1">Cytoskeleton</location>
        <location evidence="1">Cilium axoneme</location>
    </subcellularLocation>
</comment>
<keyword evidence="3" id="KW-0206">Cytoskeleton</keyword>
<dbReference type="Proteomes" id="UP000192223">
    <property type="component" value="Unplaced"/>
</dbReference>
<sequence length="201" mass="24224">MFIPVSDRERQEFLCRNERKFIPGYTGHCPNIKFHFGKSYGADTKEILEELRDHNAIRDIYTKRYREEDYSKDVLKFTERQRQYRKRKDEEEKRIRARSAPRLTPIRSEDQVDRMVKEYEARITYKEKELSPECPPISGYTGHIPRVKASEESLSQRYSTAVRKSLERLREERKRQHYFKGIQDDIDRAIKGLDKQCLKDD</sequence>
<evidence type="ECO:0000256" key="5">
    <source>
        <dbReference type="ARBA" id="ARBA00035661"/>
    </source>
</evidence>
<evidence type="ECO:0000256" key="1">
    <source>
        <dbReference type="ARBA" id="ARBA00004430"/>
    </source>
</evidence>
<dbReference type="PANTHER" id="PTHR22146">
    <property type="entry name" value="CAT EYE SYNDROME CRITICAL REGION PROTEIN 6"/>
    <property type="match status" value="1"/>
</dbReference>
<dbReference type="RefSeq" id="XP_025833966.1">
    <property type="nucleotide sequence ID" value="XM_025978181.1"/>
</dbReference>
<evidence type="ECO:0000256" key="2">
    <source>
        <dbReference type="ARBA" id="ARBA00022490"/>
    </source>
</evidence>
<dbReference type="AlphaFoldDB" id="A0A7F5RDC0"/>
<reference evidence="8" key="1">
    <citation type="submission" date="2025-08" db="UniProtKB">
        <authorList>
            <consortium name="RefSeq"/>
        </authorList>
    </citation>
    <scope>IDENTIFICATION</scope>
    <source>
        <tissue evidence="8">Entire body</tissue>
    </source>
</reference>
<evidence type="ECO:0000313" key="7">
    <source>
        <dbReference type="Proteomes" id="UP000192223"/>
    </source>
</evidence>
<dbReference type="GO" id="GO:0005930">
    <property type="term" value="C:axoneme"/>
    <property type="evidence" value="ECO:0007669"/>
    <property type="project" value="UniProtKB-SubCell"/>
</dbReference>
<evidence type="ECO:0000259" key="6">
    <source>
        <dbReference type="Pfam" id="PF10629"/>
    </source>
</evidence>
<dbReference type="Pfam" id="PF10629">
    <property type="entry name" value="CMI2B-like"/>
    <property type="match status" value="1"/>
</dbReference>
<dbReference type="PANTHER" id="PTHR22146:SF17">
    <property type="entry name" value="PROTEIN FAM166B-LIKE PROTEIN"/>
    <property type="match status" value="1"/>
</dbReference>
<accession>A0A7F5RDC0</accession>
<keyword evidence="4" id="KW-0966">Cell projection</keyword>
<evidence type="ECO:0000313" key="8">
    <source>
        <dbReference type="RefSeq" id="XP_025833966.1"/>
    </source>
</evidence>
<organism evidence="7 8">
    <name type="scientific">Agrilus planipennis</name>
    <name type="common">Emerald ash borer</name>
    <name type="synonym">Agrilus marcopoli</name>
    <dbReference type="NCBI Taxonomy" id="224129"/>
    <lineage>
        <taxon>Eukaryota</taxon>
        <taxon>Metazoa</taxon>
        <taxon>Ecdysozoa</taxon>
        <taxon>Arthropoda</taxon>
        <taxon>Hexapoda</taxon>
        <taxon>Insecta</taxon>
        <taxon>Pterygota</taxon>
        <taxon>Neoptera</taxon>
        <taxon>Endopterygota</taxon>
        <taxon>Coleoptera</taxon>
        <taxon>Polyphaga</taxon>
        <taxon>Elateriformia</taxon>
        <taxon>Buprestoidea</taxon>
        <taxon>Buprestidae</taxon>
        <taxon>Agrilinae</taxon>
        <taxon>Agrilus</taxon>
    </lineage>
</organism>
<protein>
    <submittedName>
        <fullName evidence="8">LOW QUALITY PROTEIN: uncharacterized protein C10orf82 homolog</fullName>
    </submittedName>
</protein>
<keyword evidence="7" id="KW-1185">Reference proteome</keyword>
<name>A0A7F5RDC0_AGRPL</name>
<dbReference type="KEGG" id="apln:108742621"/>
<gene>
    <name evidence="8" type="primary">LOC108742621</name>
</gene>